<evidence type="ECO:0000313" key="3">
    <source>
        <dbReference type="Proteomes" id="UP001465668"/>
    </source>
</evidence>
<feature type="region of interest" description="Disordered" evidence="1">
    <location>
        <begin position="1"/>
        <end position="54"/>
    </location>
</feature>
<name>A0ABR2XNF1_9PEZI</name>
<keyword evidence="3" id="KW-1185">Reference proteome</keyword>
<reference evidence="2 3" key="1">
    <citation type="submission" date="2024-02" db="EMBL/GenBank/DDBJ databases">
        <title>First draft genome assembly of two strains of Seiridium cardinale.</title>
        <authorList>
            <person name="Emiliani G."/>
            <person name="Scali E."/>
        </authorList>
    </citation>
    <scope>NUCLEOTIDE SEQUENCE [LARGE SCALE GENOMIC DNA]</scope>
    <source>
        <strain evidence="2 3">BM-138-000479</strain>
    </source>
</reference>
<organism evidence="2 3">
    <name type="scientific">Seiridium cardinale</name>
    <dbReference type="NCBI Taxonomy" id="138064"/>
    <lineage>
        <taxon>Eukaryota</taxon>
        <taxon>Fungi</taxon>
        <taxon>Dikarya</taxon>
        <taxon>Ascomycota</taxon>
        <taxon>Pezizomycotina</taxon>
        <taxon>Sordariomycetes</taxon>
        <taxon>Xylariomycetidae</taxon>
        <taxon>Amphisphaeriales</taxon>
        <taxon>Sporocadaceae</taxon>
        <taxon>Seiridium</taxon>
    </lineage>
</organism>
<feature type="region of interest" description="Disordered" evidence="1">
    <location>
        <begin position="426"/>
        <end position="464"/>
    </location>
</feature>
<dbReference type="EMBL" id="JARVKM010000035">
    <property type="protein sequence ID" value="KAK9775336.1"/>
    <property type="molecule type" value="Genomic_DNA"/>
</dbReference>
<feature type="compositionally biased region" description="Basic residues" evidence="1">
    <location>
        <begin position="20"/>
        <end position="29"/>
    </location>
</feature>
<proteinExistence type="predicted"/>
<feature type="compositionally biased region" description="Polar residues" evidence="1">
    <location>
        <begin position="42"/>
        <end position="54"/>
    </location>
</feature>
<protein>
    <submittedName>
        <fullName evidence="2">Uncharacterized protein</fullName>
    </submittedName>
</protein>
<feature type="region of interest" description="Disordered" evidence="1">
    <location>
        <begin position="361"/>
        <end position="382"/>
    </location>
</feature>
<accession>A0ABR2XNF1</accession>
<feature type="compositionally biased region" description="Basic and acidic residues" evidence="1">
    <location>
        <begin position="9"/>
        <end position="19"/>
    </location>
</feature>
<gene>
    <name evidence="2" type="ORF">SCAR479_08012</name>
</gene>
<dbReference type="Proteomes" id="UP001465668">
    <property type="component" value="Unassembled WGS sequence"/>
</dbReference>
<evidence type="ECO:0000256" key="1">
    <source>
        <dbReference type="SAM" id="MobiDB-lite"/>
    </source>
</evidence>
<sequence length="464" mass="52127">MTGNKRSRGRDDPRDDDPRKRHRDGRGRSRSSSPETVPRSDLQGNSRSIARTQNNLRAVQMNKIEIPLITMNSGGFELPAQLGTGSAVSRMTARDPNGLYAVAKIPDLTQRGPPAVSDRPFMPGYREERARAESRYSREKKRKSCELCKQENHETKHCHYLVDPTTRNGVPLGFTPVCPYHNTSSHTIDECHSLPFIMKDRRIAYRVFVQDRQDLPPILTDLVNWPELADEFNHDGSGPWQPKFALEQWKTPEVMESYWDRTPIVDPETEDLARILTLDPQTPTGAYPDVSLDDLKKHSMTAINEHHSRSVSGTSSRPSQHQAGLNVALRNCIKRALPPKPNETQGNPWLFRKPGEGEMADLARQRNKTQEAGSQMDDGGDVTMGGETASTATKLAAPRLIVTNPAGTNPTSTYLPLPIPMEYVYIKTEPETESEHDYKDDEDHKNTSAQPKPVLDFEVDSSMK</sequence>
<feature type="compositionally biased region" description="Basic and acidic residues" evidence="1">
    <location>
        <begin position="428"/>
        <end position="446"/>
    </location>
</feature>
<evidence type="ECO:0000313" key="2">
    <source>
        <dbReference type="EMBL" id="KAK9775336.1"/>
    </source>
</evidence>
<comment type="caution">
    <text evidence="2">The sequence shown here is derived from an EMBL/GenBank/DDBJ whole genome shotgun (WGS) entry which is preliminary data.</text>
</comment>